<dbReference type="SUPFAM" id="SSF89392">
    <property type="entry name" value="Prokaryotic lipoproteins and lipoprotein localization factors"/>
    <property type="match status" value="1"/>
</dbReference>
<evidence type="ECO:0000256" key="2">
    <source>
        <dbReference type="SAM" id="SignalP"/>
    </source>
</evidence>
<reference evidence="3 4" key="1">
    <citation type="journal article" date="2019" name="Int. J. Syst. Evol. Microbiol.">
        <title>The Global Catalogue of Microorganisms (GCM) 10K type strain sequencing project: providing services to taxonomists for standard genome sequencing and annotation.</title>
        <authorList>
            <consortium name="The Broad Institute Genomics Platform"/>
            <consortium name="The Broad Institute Genome Sequencing Center for Infectious Disease"/>
            <person name="Wu L."/>
            <person name="Ma J."/>
        </authorList>
    </citation>
    <scope>NUCLEOTIDE SEQUENCE [LARGE SCALE GENOMIC DNA]</scope>
    <source>
        <strain evidence="3 4">JCM 16013</strain>
    </source>
</reference>
<dbReference type="RefSeq" id="WP_344662477.1">
    <property type="nucleotide sequence ID" value="NZ_BAAAQM010000074.1"/>
</dbReference>
<evidence type="ECO:0000313" key="3">
    <source>
        <dbReference type="EMBL" id="GAA2002461.1"/>
    </source>
</evidence>
<evidence type="ECO:0000313" key="4">
    <source>
        <dbReference type="Proteomes" id="UP001499854"/>
    </source>
</evidence>
<keyword evidence="2" id="KW-0732">Signal</keyword>
<evidence type="ECO:0000256" key="1">
    <source>
        <dbReference type="SAM" id="MobiDB-lite"/>
    </source>
</evidence>
<feature type="compositionally biased region" description="Low complexity" evidence="1">
    <location>
        <begin position="379"/>
        <end position="390"/>
    </location>
</feature>
<organism evidence="3 4">
    <name type="scientific">Catenulispora subtropica</name>
    <dbReference type="NCBI Taxonomy" id="450798"/>
    <lineage>
        <taxon>Bacteria</taxon>
        <taxon>Bacillati</taxon>
        <taxon>Actinomycetota</taxon>
        <taxon>Actinomycetes</taxon>
        <taxon>Catenulisporales</taxon>
        <taxon>Catenulisporaceae</taxon>
        <taxon>Catenulispora</taxon>
    </lineage>
</organism>
<dbReference type="PANTHER" id="PTHR37507:SF2">
    <property type="entry name" value="SPORULATION PROTEIN YDCC"/>
    <property type="match status" value="1"/>
</dbReference>
<gene>
    <name evidence="3" type="ORF">GCM10009838_80490</name>
</gene>
<feature type="chain" id="PRO_5046221136" description="MucB/RseB N-terminal domain-containing protein" evidence="2">
    <location>
        <begin position="28"/>
        <end position="456"/>
    </location>
</feature>
<sequence length="456" mass="46466">MSRLRWRLLTPVVVAATVVAATTFSHALRASDSPALPRISMIGLVQKVGKSQARAFSGTVRLSVDIGLPRLPKLGTDGGADPLRLLSGDHRVRVVADESGGEQRERVALLDTLSEYDIYRGGSDLWLWDSTRQLARHGTVDTLSEALLAFASPAELAKTFTGPTAIRTAVFDTDYSSGGTARVAGRDCYVLRITPNTPGTTVGAVRVAVDAATGMPLSVTVYPAGSSKPAIKAEFESVGYAADPAELRFTPPPGAKVVEETAPDLPENPVRGAGRGWTAAVAIGGVDPDRLIAGLGTGRDKDRPAPEGTAAVLAALAGTPGTPLQSYLRMMMAAGEKTPVGLVWSSRLVSLVFTPDQRLYAGFATPDSLVATVAADEAGPSGGAAPAVGGTQPAGGADPGGRTGQEGGTGPVGDTRPVGGANLPVGDTQPVGAANPAGGTSEANRLGGAREGEGHS</sequence>
<proteinExistence type="predicted"/>
<dbReference type="InterPro" id="IPR052944">
    <property type="entry name" value="Sporulation_related"/>
</dbReference>
<keyword evidence="4" id="KW-1185">Reference proteome</keyword>
<comment type="caution">
    <text evidence="3">The sequence shown here is derived from an EMBL/GenBank/DDBJ whole genome shotgun (WGS) entry which is preliminary data.</text>
</comment>
<dbReference type="EMBL" id="BAAAQM010000074">
    <property type="protein sequence ID" value="GAA2002461.1"/>
    <property type="molecule type" value="Genomic_DNA"/>
</dbReference>
<accession>A0ABN2T9K4</accession>
<dbReference type="Proteomes" id="UP001499854">
    <property type="component" value="Unassembled WGS sequence"/>
</dbReference>
<protein>
    <recommendedName>
        <fullName evidence="5">MucB/RseB N-terminal domain-containing protein</fullName>
    </recommendedName>
</protein>
<dbReference type="Gene3D" id="2.50.20.10">
    <property type="entry name" value="Lipoprotein localisation LolA/LolB/LppX"/>
    <property type="match status" value="1"/>
</dbReference>
<dbReference type="PANTHER" id="PTHR37507">
    <property type="entry name" value="SPORULATION PROTEIN YDCC"/>
    <property type="match status" value="1"/>
</dbReference>
<evidence type="ECO:0008006" key="5">
    <source>
        <dbReference type="Google" id="ProtNLM"/>
    </source>
</evidence>
<feature type="compositionally biased region" description="Gly residues" evidence="1">
    <location>
        <begin position="397"/>
        <end position="411"/>
    </location>
</feature>
<feature type="signal peptide" evidence="2">
    <location>
        <begin position="1"/>
        <end position="27"/>
    </location>
</feature>
<dbReference type="InterPro" id="IPR029046">
    <property type="entry name" value="LolA/LolB/LppX"/>
</dbReference>
<name>A0ABN2T9K4_9ACTN</name>
<feature type="region of interest" description="Disordered" evidence="1">
    <location>
        <begin position="379"/>
        <end position="456"/>
    </location>
</feature>